<dbReference type="GO" id="GO:0004497">
    <property type="term" value="F:monooxygenase activity"/>
    <property type="evidence" value="ECO:0007669"/>
    <property type="project" value="UniProtKB-KW"/>
</dbReference>
<dbReference type="InterPro" id="IPR017972">
    <property type="entry name" value="Cyt_P450_CS"/>
</dbReference>
<evidence type="ECO:0000313" key="9">
    <source>
        <dbReference type="EMBL" id="SET76299.1"/>
    </source>
</evidence>
<dbReference type="EMBL" id="FOIB01000003">
    <property type="protein sequence ID" value="SET76299.1"/>
    <property type="molecule type" value="Genomic_DNA"/>
</dbReference>
<comment type="caution">
    <text evidence="8">The sequence shown here is derived from an EMBL/GenBank/DDBJ whole genome shotgun (WGS) entry which is preliminary data.</text>
</comment>
<dbReference type="Pfam" id="PF00067">
    <property type="entry name" value="p450"/>
    <property type="match status" value="1"/>
</dbReference>
<dbReference type="SUPFAM" id="SSF48264">
    <property type="entry name" value="Cytochrome P450"/>
    <property type="match status" value="1"/>
</dbReference>
<dbReference type="OrthoDB" id="4511384at2"/>
<keyword evidence="6 7" id="KW-0503">Monooxygenase</keyword>
<sequence>MGNRLDLLSREYLESPHAHLTELRRRGPVVQVDPGGMWLVTRYEEAQQVLKSASLFSSQGLRASAQPAWLQRVNPFADSLLFLDPPQHGRLRALVSRAFAPAALARLEARIRGVAREHVAGMMNQKNVDFVDAFAMPIPATVMGWLLGLDASLHQRFNRWANDLVTMSGVRPEDTGAMARYHQTLEEMERYFQGVLDDRRDAPRDDMASDLLRAQVEGEALTNHELLSFLYLLLVAGLETTVNLLNQCALVFSQHPELLLRLREDPALIPRFIEETLRYEPSVMATLRLCTQDVTLAGVELPRGALVLVSLASANRDEKYFPDGDRFILEREGPQRLSFGHGPHFCMGAMLSRLEARVALEEFVSRVERLELRTDHLDWTTALLVRGPVTLPVEVFAPESGQPVTARIA</sequence>
<name>A0A511TE36_MYXFU</name>
<dbReference type="EMBL" id="BJXR01000062">
    <property type="protein sequence ID" value="GEN12429.1"/>
    <property type="molecule type" value="Genomic_DNA"/>
</dbReference>
<keyword evidence="3 7" id="KW-0479">Metal-binding</keyword>
<evidence type="ECO:0000256" key="3">
    <source>
        <dbReference type="ARBA" id="ARBA00022723"/>
    </source>
</evidence>
<dbReference type="GO" id="GO:0005506">
    <property type="term" value="F:iron ion binding"/>
    <property type="evidence" value="ECO:0007669"/>
    <property type="project" value="InterPro"/>
</dbReference>
<dbReference type="InterPro" id="IPR002397">
    <property type="entry name" value="Cyt_P450_B"/>
</dbReference>
<gene>
    <name evidence="8" type="ORF">MFU01_74660</name>
    <name evidence="9" type="ORF">SAMN05443572_103114</name>
</gene>
<dbReference type="PRINTS" id="PR00359">
    <property type="entry name" value="BP450"/>
</dbReference>
<dbReference type="Gene3D" id="1.10.630.10">
    <property type="entry name" value="Cytochrome P450"/>
    <property type="match status" value="1"/>
</dbReference>
<keyword evidence="5 7" id="KW-0408">Iron</keyword>
<dbReference type="Proteomes" id="UP000183760">
    <property type="component" value="Unassembled WGS sequence"/>
</dbReference>
<dbReference type="PANTHER" id="PTHR46696:SF3">
    <property type="entry name" value="PULCHERRIMINIC ACID SYNTHASE"/>
    <property type="match status" value="1"/>
</dbReference>
<comment type="similarity">
    <text evidence="1 7">Belongs to the cytochrome P450 family.</text>
</comment>
<evidence type="ECO:0000256" key="6">
    <source>
        <dbReference type="ARBA" id="ARBA00023033"/>
    </source>
</evidence>
<dbReference type="FunFam" id="1.10.630.10:FF:000018">
    <property type="entry name" value="Cytochrome P450 monooxygenase"/>
    <property type="match status" value="1"/>
</dbReference>
<evidence type="ECO:0000256" key="1">
    <source>
        <dbReference type="ARBA" id="ARBA00010617"/>
    </source>
</evidence>
<dbReference type="PRINTS" id="PR00385">
    <property type="entry name" value="P450"/>
</dbReference>
<reference evidence="9 10" key="1">
    <citation type="submission" date="2016-10" db="EMBL/GenBank/DDBJ databases">
        <authorList>
            <person name="Varghese N."/>
            <person name="Submissions S."/>
        </authorList>
    </citation>
    <scope>NUCLEOTIDE SEQUENCE [LARGE SCALE GENOMIC DNA]</scope>
    <source>
        <strain evidence="9 10">DSM 16525</strain>
    </source>
</reference>
<organism evidence="8 11">
    <name type="scientific">Myxococcus fulvus</name>
    <dbReference type="NCBI Taxonomy" id="33"/>
    <lineage>
        <taxon>Bacteria</taxon>
        <taxon>Pseudomonadati</taxon>
        <taxon>Myxococcota</taxon>
        <taxon>Myxococcia</taxon>
        <taxon>Myxococcales</taxon>
        <taxon>Cystobacterineae</taxon>
        <taxon>Myxococcaceae</taxon>
        <taxon>Myxococcus</taxon>
    </lineage>
</organism>
<proteinExistence type="inferred from homology"/>
<evidence type="ECO:0000256" key="2">
    <source>
        <dbReference type="ARBA" id="ARBA00022617"/>
    </source>
</evidence>
<dbReference type="InterPro" id="IPR001128">
    <property type="entry name" value="Cyt_P450"/>
</dbReference>
<accession>A0A511TE36</accession>
<dbReference type="PANTHER" id="PTHR46696">
    <property type="entry name" value="P450, PUTATIVE (EUROFUNG)-RELATED"/>
    <property type="match status" value="1"/>
</dbReference>
<dbReference type="Proteomes" id="UP000321514">
    <property type="component" value="Unassembled WGS sequence"/>
</dbReference>
<protein>
    <submittedName>
        <fullName evidence="8">Cytochrome P450</fullName>
    </submittedName>
</protein>
<dbReference type="RefSeq" id="WP_074951800.1">
    <property type="nucleotide sequence ID" value="NZ_BJXR01000062.1"/>
</dbReference>
<evidence type="ECO:0000313" key="8">
    <source>
        <dbReference type="EMBL" id="GEN12429.1"/>
    </source>
</evidence>
<dbReference type="InterPro" id="IPR036396">
    <property type="entry name" value="Cyt_P450_sf"/>
</dbReference>
<keyword evidence="4 7" id="KW-0560">Oxidoreductase</keyword>
<dbReference type="GO" id="GO:0020037">
    <property type="term" value="F:heme binding"/>
    <property type="evidence" value="ECO:0007669"/>
    <property type="project" value="InterPro"/>
</dbReference>
<evidence type="ECO:0000256" key="7">
    <source>
        <dbReference type="RuleBase" id="RU000461"/>
    </source>
</evidence>
<dbReference type="PROSITE" id="PS00086">
    <property type="entry name" value="CYTOCHROME_P450"/>
    <property type="match status" value="1"/>
</dbReference>
<dbReference type="GO" id="GO:0016705">
    <property type="term" value="F:oxidoreductase activity, acting on paired donors, with incorporation or reduction of molecular oxygen"/>
    <property type="evidence" value="ECO:0007669"/>
    <property type="project" value="InterPro"/>
</dbReference>
<evidence type="ECO:0000256" key="4">
    <source>
        <dbReference type="ARBA" id="ARBA00023002"/>
    </source>
</evidence>
<keyword evidence="2 7" id="KW-0349">Heme</keyword>
<evidence type="ECO:0000313" key="11">
    <source>
        <dbReference type="Proteomes" id="UP000321514"/>
    </source>
</evidence>
<dbReference type="AlphaFoldDB" id="A0A511TE36"/>
<reference evidence="8 11" key="2">
    <citation type="submission" date="2019-07" db="EMBL/GenBank/DDBJ databases">
        <title>Whole genome shotgun sequence of Myxococcus fulvus NBRC 100333.</title>
        <authorList>
            <person name="Hosoyama A."/>
            <person name="Uohara A."/>
            <person name="Ohji S."/>
            <person name="Ichikawa N."/>
        </authorList>
    </citation>
    <scope>NUCLEOTIDE SEQUENCE [LARGE SCALE GENOMIC DNA]</scope>
    <source>
        <strain evidence="8 11">NBRC 100333</strain>
    </source>
</reference>
<keyword evidence="10" id="KW-1185">Reference proteome</keyword>
<evidence type="ECO:0000256" key="5">
    <source>
        <dbReference type="ARBA" id="ARBA00023004"/>
    </source>
</evidence>
<evidence type="ECO:0000313" key="10">
    <source>
        <dbReference type="Proteomes" id="UP000183760"/>
    </source>
</evidence>
<dbReference type="STRING" id="1334629.MFUL124B02_24615"/>